<gene>
    <name evidence="1" type="ORF">SAMN05216178_6637</name>
</gene>
<dbReference type="Proteomes" id="UP000198982">
    <property type="component" value="Unassembled WGS sequence"/>
</dbReference>
<evidence type="ECO:0000313" key="2">
    <source>
        <dbReference type="Proteomes" id="UP000198982"/>
    </source>
</evidence>
<protein>
    <submittedName>
        <fullName evidence="1">Uncharacterized protein</fullName>
    </submittedName>
</protein>
<dbReference type="EMBL" id="FNTJ01000003">
    <property type="protein sequence ID" value="SED29021.1"/>
    <property type="molecule type" value="Genomic_DNA"/>
</dbReference>
<name>A0A1H4ZHW1_9PSED</name>
<dbReference type="RefSeq" id="WP_092320667.1">
    <property type="nucleotide sequence ID" value="NZ_FNTJ01000003.1"/>
</dbReference>
<proteinExistence type="predicted"/>
<accession>A0A1H4ZHW1</accession>
<keyword evidence="2" id="KW-1185">Reference proteome</keyword>
<evidence type="ECO:0000313" key="1">
    <source>
        <dbReference type="EMBL" id="SED29021.1"/>
    </source>
</evidence>
<organism evidence="1 2">
    <name type="scientific">Pseudomonas saponiphila</name>
    <dbReference type="NCBI Taxonomy" id="556534"/>
    <lineage>
        <taxon>Bacteria</taxon>
        <taxon>Pseudomonadati</taxon>
        <taxon>Pseudomonadota</taxon>
        <taxon>Gammaproteobacteria</taxon>
        <taxon>Pseudomonadales</taxon>
        <taxon>Pseudomonadaceae</taxon>
        <taxon>Pseudomonas</taxon>
    </lineage>
</organism>
<sequence>MTQRFIKLDHPAIGRKVSVMVGYDRPLSYFFMIIEDEESPDDDLVYSNLEDPKAGFPKTLDRYREVLAGMGMTIPETVWAAVLEDQKNNAGNLVAWYDSTGTEISSDDY</sequence>
<dbReference type="AlphaFoldDB" id="A0A1H4ZHW1"/>
<reference evidence="2" key="1">
    <citation type="submission" date="2016-10" db="EMBL/GenBank/DDBJ databases">
        <authorList>
            <person name="Varghese N."/>
            <person name="Submissions S."/>
        </authorList>
    </citation>
    <scope>NUCLEOTIDE SEQUENCE [LARGE SCALE GENOMIC DNA]</scope>
    <source>
        <strain evidence="2">DSM 9751</strain>
    </source>
</reference>